<dbReference type="PROSITE" id="PS50943">
    <property type="entry name" value="HTH_CROC1"/>
    <property type="match status" value="1"/>
</dbReference>
<reference evidence="2 3" key="1">
    <citation type="submission" date="2019-11" db="EMBL/GenBank/DDBJ databases">
        <title>Comparative genomics of hydrocarbon-degrading Desulfosarcina strains.</title>
        <authorList>
            <person name="Watanabe M."/>
            <person name="Kojima H."/>
            <person name="Fukui M."/>
        </authorList>
    </citation>
    <scope>NUCLEOTIDE SEQUENCE [LARGE SCALE GENOMIC DNA]</scope>
    <source>
        <strain evidence="2 3">PP31</strain>
    </source>
</reference>
<sequence>MTRRRKITYTLYIDENDNSKTVGRKLTARRIRSIALAKGEKMSEWADELGVSRQYISQVVNGKRTPKKVRNFIEARLGQTFWSETTTKEVRS</sequence>
<dbReference type="AlphaFoldDB" id="A0A5K7Z197"/>
<gene>
    <name evidence="2" type="ORF">DSCW_18570</name>
</gene>
<dbReference type="EMBL" id="AP021875">
    <property type="protein sequence ID" value="BBO74440.1"/>
    <property type="molecule type" value="Genomic_DNA"/>
</dbReference>
<dbReference type="Pfam" id="PF01381">
    <property type="entry name" value="HTH_3"/>
    <property type="match status" value="1"/>
</dbReference>
<name>A0A5K7Z197_9BACT</name>
<dbReference type="GO" id="GO:0003677">
    <property type="term" value="F:DNA binding"/>
    <property type="evidence" value="ECO:0007669"/>
    <property type="project" value="InterPro"/>
</dbReference>
<accession>A0A5K7Z197</accession>
<feature type="domain" description="HTH cro/C1-type" evidence="1">
    <location>
        <begin position="31"/>
        <end position="67"/>
    </location>
</feature>
<evidence type="ECO:0000259" key="1">
    <source>
        <dbReference type="PROSITE" id="PS50943"/>
    </source>
</evidence>
<dbReference type="RefSeq" id="WP_197740517.1">
    <property type="nucleotide sequence ID" value="NZ_AP021875.1"/>
</dbReference>
<proteinExistence type="predicted"/>
<dbReference type="Proteomes" id="UP000427769">
    <property type="component" value="Chromosome"/>
</dbReference>
<keyword evidence="3" id="KW-1185">Reference proteome</keyword>
<dbReference type="KEGG" id="dwd:DSCW_18570"/>
<evidence type="ECO:0000313" key="2">
    <source>
        <dbReference type="EMBL" id="BBO74440.1"/>
    </source>
</evidence>
<dbReference type="SUPFAM" id="SSF47413">
    <property type="entry name" value="lambda repressor-like DNA-binding domains"/>
    <property type="match status" value="1"/>
</dbReference>
<protein>
    <recommendedName>
        <fullName evidence="1">HTH cro/C1-type domain-containing protein</fullName>
    </recommendedName>
</protein>
<dbReference type="Gene3D" id="1.10.260.40">
    <property type="entry name" value="lambda repressor-like DNA-binding domains"/>
    <property type="match status" value="1"/>
</dbReference>
<dbReference type="CDD" id="cd00093">
    <property type="entry name" value="HTH_XRE"/>
    <property type="match status" value="1"/>
</dbReference>
<dbReference type="InterPro" id="IPR010982">
    <property type="entry name" value="Lambda_DNA-bd_dom_sf"/>
</dbReference>
<dbReference type="InterPro" id="IPR001387">
    <property type="entry name" value="Cro/C1-type_HTH"/>
</dbReference>
<organism evidence="2 3">
    <name type="scientific">Desulfosarcina widdelii</name>
    <dbReference type="NCBI Taxonomy" id="947919"/>
    <lineage>
        <taxon>Bacteria</taxon>
        <taxon>Pseudomonadati</taxon>
        <taxon>Thermodesulfobacteriota</taxon>
        <taxon>Desulfobacteria</taxon>
        <taxon>Desulfobacterales</taxon>
        <taxon>Desulfosarcinaceae</taxon>
        <taxon>Desulfosarcina</taxon>
    </lineage>
</organism>
<evidence type="ECO:0000313" key="3">
    <source>
        <dbReference type="Proteomes" id="UP000427769"/>
    </source>
</evidence>